<feature type="domain" description="HTH cro/C1-type" evidence="1">
    <location>
        <begin position="1"/>
        <end position="47"/>
    </location>
</feature>
<evidence type="ECO:0000313" key="3">
    <source>
        <dbReference type="Proteomes" id="UP000472335"/>
    </source>
</evidence>
<sequence length="828" mass="90052">MTKTALARRSELGRTAVSEAFNRSASVPSARTVVALAQALRLDVPELLKLRATAAGVQREGSVRGTFFPPAGVGRPIADFDPHDLEVHPAIDVAPSKTGLGGVQGRRLPGYVRRYHDQELDDLVKAAADGHSGVIVLVGPSSTGKTRACWEAIQPLAPRGWRLWHPFDPTRAEAALNDLQRVGPGTVVWLNEAQHYLGASRGVGERIAASLRSLLVDRTAGPILILGTLWNNYAAEYTALPAPGKPDLHPQTRELLAGRLLSLPDSFDTFAIRDARTKASEGDLQLTQALNQAQGGRLTQYLAGAPALAERYRTATPSVRALIQAAMDARRLGVGSRITGNFLTQAAEDYISDSEYVTLGCDWVDEAFREATRQVHGNMAPLMPVRLRGPRLGQSNRIGEVDGNEYRLADSLDQLGRLERRHSCPPASFWEAAHEGLTDPTVLANLASAAHARYRLQWAHRLTGRVAEQADASALVDLAGMWMEEHPSVAEPLLRQSAEMGNARAMGDLGYLCEEAGDADGAEEWYQKATKAGDGHATYRLAQKLEELGDAEGAERLYRQALNRGDTESLGALGRIILDRGGDAFESLTMLNRSILHLIRQTARTMIASLDRATGAEKHSTIGRWAERKEGERLRSRIEEVGDKGDFDRFREAVAEGNRNGDTYGIFCHYLFLGMKDHDRAGAMLERAGRDGNSYALMEIAKEREKTGSLDEADAIYRTLLDSGDNAPLAPLAGLMRTAGNLKEAESLYWRSVEAGSTYAMFRLCELKEDMGDHASAEEIALQAANAGDASAVRVLSGARGGRAEPDGLWPYGLNPDGTPTVEPWWLP</sequence>
<name>A0A6G4V5B4_9ACTN</name>
<evidence type="ECO:0000259" key="1">
    <source>
        <dbReference type="PROSITE" id="PS50943"/>
    </source>
</evidence>
<accession>A0A6G4V5B4</accession>
<gene>
    <name evidence="2" type="ORF">G5C60_17195</name>
</gene>
<comment type="caution">
    <text evidence="2">The sequence shown here is derived from an EMBL/GenBank/DDBJ whole genome shotgun (WGS) entry which is preliminary data.</text>
</comment>
<proteinExistence type="predicted"/>
<dbReference type="Gene3D" id="1.25.40.10">
    <property type="entry name" value="Tetratricopeptide repeat domain"/>
    <property type="match status" value="2"/>
</dbReference>
<dbReference type="AlphaFoldDB" id="A0A6G4V5B4"/>
<dbReference type="Proteomes" id="UP000472335">
    <property type="component" value="Unassembled WGS sequence"/>
</dbReference>
<dbReference type="InterPro" id="IPR001387">
    <property type="entry name" value="Cro/C1-type_HTH"/>
</dbReference>
<protein>
    <recommendedName>
        <fullName evidence="1">HTH cro/C1-type domain-containing protein</fullName>
    </recommendedName>
</protein>
<reference evidence="2 3" key="1">
    <citation type="submission" date="2020-02" db="EMBL/GenBank/DDBJ databases">
        <title>Whole-genome analyses of novel actinobacteria.</title>
        <authorList>
            <person name="Sahin N."/>
            <person name="Gencbay T."/>
        </authorList>
    </citation>
    <scope>NUCLEOTIDE SEQUENCE [LARGE SCALE GENOMIC DNA]</scope>
    <source>
        <strain evidence="2 3">HC44</strain>
    </source>
</reference>
<keyword evidence="3" id="KW-1185">Reference proteome</keyword>
<dbReference type="EMBL" id="JAAKZY010000048">
    <property type="protein sequence ID" value="NGO09288.1"/>
    <property type="molecule type" value="Genomic_DNA"/>
</dbReference>
<dbReference type="SUPFAM" id="SSF81901">
    <property type="entry name" value="HCP-like"/>
    <property type="match status" value="2"/>
</dbReference>
<dbReference type="PROSITE" id="PS50943">
    <property type="entry name" value="HTH_CROC1"/>
    <property type="match status" value="1"/>
</dbReference>
<organism evidence="2 3">
    <name type="scientific">Streptomyces scabichelini</name>
    <dbReference type="NCBI Taxonomy" id="2711217"/>
    <lineage>
        <taxon>Bacteria</taxon>
        <taxon>Bacillati</taxon>
        <taxon>Actinomycetota</taxon>
        <taxon>Actinomycetes</taxon>
        <taxon>Kitasatosporales</taxon>
        <taxon>Streptomycetaceae</taxon>
        <taxon>Streptomyces</taxon>
    </lineage>
</organism>
<dbReference type="InterPro" id="IPR011990">
    <property type="entry name" value="TPR-like_helical_dom_sf"/>
</dbReference>
<evidence type="ECO:0000313" key="2">
    <source>
        <dbReference type="EMBL" id="NGO09288.1"/>
    </source>
</evidence>